<protein>
    <submittedName>
        <fullName evidence="2">Uncharacterized protein</fullName>
    </submittedName>
</protein>
<reference evidence="2 3" key="1">
    <citation type="submission" date="2016-10" db="EMBL/GenBank/DDBJ databases">
        <authorList>
            <person name="de Groot N.N."/>
        </authorList>
    </citation>
    <scope>NUCLEOTIDE SEQUENCE [LARGE SCALE GENOMIC DNA]</scope>
    <source>
        <strain evidence="2 3">DSM 381</strain>
    </source>
</reference>
<dbReference type="Proteomes" id="UP000199579">
    <property type="component" value="Unassembled WGS sequence"/>
</dbReference>
<evidence type="ECO:0000313" key="2">
    <source>
        <dbReference type="EMBL" id="SFK45553.1"/>
    </source>
</evidence>
<sequence length="143" mass="15356">MIKSMDVLLRQWGQERAEPAREASVRSPLGDTEQWMGGGRSTGGSAGLGLASEYAQYSRVYQLVDEALQSLSDLREEGGLGGRGAVLYTLAKVRYVHVGEAPSVAAQLKELGISERTYRAQVDELHQALAVRLKGALRAGLAA</sequence>
<organism evidence="2 3">
    <name type="scientific">Azotobacter beijerinckii</name>
    <dbReference type="NCBI Taxonomy" id="170623"/>
    <lineage>
        <taxon>Bacteria</taxon>
        <taxon>Pseudomonadati</taxon>
        <taxon>Pseudomonadota</taxon>
        <taxon>Gammaproteobacteria</taxon>
        <taxon>Pseudomonadales</taxon>
        <taxon>Pseudomonadaceae</taxon>
        <taxon>Azotobacter</taxon>
    </lineage>
</organism>
<dbReference type="RefSeq" id="WP_090935844.1">
    <property type="nucleotide sequence ID" value="NZ_FOSX01000006.1"/>
</dbReference>
<evidence type="ECO:0000256" key="1">
    <source>
        <dbReference type="SAM" id="MobiDB-lite"/>
    </source>
</evidence>
<proteinExistence type="predicted"/>
<name>A0A1I3ZNE8_9GAMM</name>
<gene>
    <name evidence="2" type="ORF">SAMN04244574_00678</name>
</gene>
<accession>A0A1I3ZNE8</accession>
<feature type="region of interest" description="Disordered" evidence="1">
    <location>
        <begin position="19"/>
        <end position="41"/>
    </location>
</feature>
<evidence type="ECO:0000313" key="3">
    <source>
        <dbReference type="Proteomes" id="UP000199579"/>
    </source>
</evidence>
<dbReference type="AlphaFoldDB" id="A0A1I3ZNE8"/>
<dbReference type="EMBL" id="FOSX01000006">
    <property type="protein sequence ID" value="SFK45553.1"/>
    <property type="molecule type" value="Genomic_DNA"/>
</dbReference>